<feature type="compositionally biased region" description="Basic and acidic residues" evidence="1">
    <location>
        <begin position="335"/>
        <end position="360"/>
    </location>
</feature>
<evidence type="ECO:0000313" key="3">
    <source>
        <dbReference type="EMBL" id="CAL5223297.1"/>
    </source>
</evidence>
<dbReference type="Proteomes" id="UP001497392">
    <property type="component" value="Unassembled WGS sequence"/>
</dbReference>
<accession>A0ABP1FYU0</accession>
<name>A0ABP1FYU0_9CHLO</name>
<feature type="compositionally biased region" description="Low complexity" evidence="1">
    <location>
        <begin position="240"/>
        <end position="261"/>
    </location>
</feature>
<feature type="compositionally biased region" description="Low complexity" evidence="1">
    <location>
        <begin position="798"/>
        <end position="814"/>
    </location>
</feature>
<dbReference type="EMBL" id="CAXHTA020000008">
    <property type="protein sequence ID" value="CAL5223297.1"/>
    <property type="molecule type" value="Genomic_DNA"/>
</dbReference>
<feature type="compositionally biased region" description="Low complexity" evidence="1">
    <location>
        <begin position="862"/>
        <end position="874"/>
    </location>
</feature>
<dbReference type="Pfam" id="PF02213">
    <property type="entry name" value="GYF"/>
    <property type="match status" value="1"/>
</dbReference>
<feature type="compositionally biased region" description="Pro residues" evidence="1">
    <location>
        <begin position="883"/>
        <end position="896"/>
    </location>
</feature>
<sequence>MARWADSALEALRQVEEVLNAGESRKGVAVESLWNLSAADLLEMASLIAGWGDLEKSPARVPGPPGWRNGDLKVSHMTPRRIGGGTVPQGRPSHLPGGTQADSQVPQLASVSLTMSTSPLSPAEAGALQLAAAEACCPKDWTGHRLRVRHLTGETATHIYNKKASVVIYKKLAAARKVNLPSGVSQEDQTLFAGVDQPDPMDVLAGIHDPGTGGEPAPVLEKPAAPATPAPATVGVSERAQPAQSAPAQQAKPEPAPVAQQAEDDSMGPSEAPEEESWVYLDPANREQGPFPRSEILAWFDEQYFNDKLRIRPANPKDGPFRELSVMLKAWGHAQKKDDSTEQAEAEQKPEQHTPPKEEEVAQMSSAVNAIDLNDSSESTASHFSHGLPQAQTQTSRFEQVFAQSQAKPAEMLQQQPSVETVPGRGYHSGLQPGLPAPHSYKEMPSFPESLVHPEGPTPGMQRSSYSFKMPGMDGWNAPPPPMNQYQSAPQQQDPQQQQQQQQQSPIQQPLQQPQQQGGHGPGFQQHMPFAQQLFPQPQQRPGASIGPEHLQDPRFQRALEEGRQSMRDATPGVASLQSWLEQGRPPTQQPAQQPGPGLGTWGPASQGFPLPQPEGLHSQRPAEQNHLHSPNQLQNPLQHLHAAPYGGFPGSFQGAPQPQPQHPMQQAPQPPQPQPQRSADPVIDPTRAGRAPSGPIGASLESRGSSSSNLAAQGSQGQRQSQLPPALAGLYPHLMPMARDSQQSQPLPPSASATQHQTSSQPLSQPLFAGMPAPRRSTDEERNVQQPGASAPFYSLQPPQEAVRQEVQPVQRPRPQPQEEKPDEPVSPAPVPFEKVKHKKLKVKPAAQPPLEMLQPFELRQQQQQQQQQQQPAPAKPEPRHVPPPPPPPPQPPQAPAAFDSKPAPWAHKRPAAVPGQRSILDIQKEEAERTRAQREAAEKSAAAAGLPMPSPAPGGWAKIAGGGAGTGGNTFVEDEATKRAIAASLRDQQEHEERARRQQPGAPARELLGANGAPTALKGGTIGDSFTRKMAPATAAAWTGPAPGPMMTKTQEVQDRDTEKLPKSQQKAGSKAAAPKPQGNDDEDDMFWDYGGPKAGKAGSAAPSTKANGAAQKVNGVQADGAFGTTMSPEFREWCRQQMLKLSKKDDLTLVEFLMSCQSSGETAEYISAYLGKSPDVASFTAEFIRRKAAQLSGGKSAKPKAAAGGEKVHPGVTAAGAGGGVPSATGWQKPAAKSAKKKGKGRKADATMLGFAAGLDYNAFERPET</sequence>
<feature type="compositionally biased region" description="Low complexity" evidence="1">
    <location>
        <begin position="1197"/>
        <end position="1218"/>
    </location>
</feature>
<feature type="region of interest" description="Disordered" evidence="1">
    <location>
        <begin position="376"/>
        <end position="395"/>
    </location>
</feature>
<feature type="region of interest" description="Disordered" evidence="1">
    <location>
        <begin position="194"/>
        <end position="276"/>
    </location>
</feature>
<feature type="compositionally biased region" description="Low complexity" evidence="1">
    <location>
        <begin position="485"/>
        <end position="542"/>
    </location>
</feature>
<feature type="compositionally biased region" description="Low complexity" evidence="1">
    <location>
        <begin position="1033"/>
        <end position="1043"/>
    </location>
</feature>
<keyword evidence="4" id="KW-1185">Reference proteome</keyword>
<dbReference type="PANTHER" id="PTHR47471">
    <property type="entry name" value="GYF DOMAIN-CONTAINING PROTEIN"/>
    <property type="match status" value="1"/>
</dbReference>
<dbReference type="PROSITE" id="PS50829">
    <property type="entry name" value="GYF"/>
    <property type="match status" value="1"/>
</dbReference>
<feature type="region of interest" description="Disordered" evidence="1">
    <location>
        <begin position="1197"/>
        <end position="1247"/>
    </location>
</feature>
<feature type="compositionally biased region" description="Low complexity" evidence="1">
    <location>
        <begin position="583"/>
        <end position="596"/>
    </location>
</feature>
<feature type="domain" description="GYF" evidence="2">
    <location>
        <begin position="275"/>
        <end position="325"/>
    </location>
</feature>
<proteinExistence type="predicted"/>
<dbReference type="PANTHER" id="PTHR47471:SF1">
    <property type="entry name" value="PROTEIN ESSENTIAL FOR POTEXVIRUS ACCUMULATION 1"/>
    <property type="match status" value="1"/>
</dbReference>
<organism evidence="3 4">
    <name type="scientific">Coccomyxa viridis</name>
    <dbReference type="NCBI Taxonomy" id="1274662"/>
    <lineage>
        <taxon>Eukaryota</taxon>
        <taxon>Viridiplantae</taxon>
        <taxon>Chlorophyta</taxon>
        <taxon>core chlorophytes</taxon>
        <taxon>Trebouxiophyceae</taxon>
        <taxon>Trebouxiophyceae incertae sedis</taxon>
        <taxon>Coccomyxaceae</taxon>
        <taxon>Coccomyxa</taxon>
    </lineage>
</organism>
<protein>
    <submittedName>
        <fullName evidence="3">G5788 protein</fullName>
    </submittedName>
</protein>
<feature type="region of interest" description="Disordered" evidence="1">
    <location>
        <begin position="405"/>
        <end position="1112"/>
    </location>
</feature>
<dbReference type="SUPFAM" id="SSF55277">
    <property type="entry name" value="GYF domain"/>
    <property type="match status" value="1"/>
</dbReference>
<feature type="compositionally biased region" description="Basic and acidic residues" evidence="1">
    <location>
        <begin position="1054"/>
        <end position="1064"/>
    </location>
</feature>
<feature type="compositionally biased region" description="Low complexity" evidence="1">
    <location>
        <begin position="1065"/>
        <end position="1080"/>
    </location>
</feature>
<feature type="compositionally biased region" description="Polar residues" evidence="1">
    <location>
        <begin position="628"/>
        <end position="638"/>
    </location>
</feature>
<evidence type="ECO:0000256" key="1">
    <source>
        <dbReference type="SAM" id="MobiDB-lite"/>
    </source>
</evidence>
<dbReference type="InterPro" id="IPR003169">
    <property type="entry name" value="GYF"/>
</dbReference>
<feature type="compositionally biased region" description="Low complexity" evidence="1">
    <location>
        <begin position="223"/>
        <end position="233"/>
    </location>
</feature>
<comment type="caution">
    <text evidence="3">The sequence shown here is derived from an EMBL/GenBank/DDBJ whole genome shotgun (WGS) entry which is preliminary data.</text>
</comment>
<dbReference type="SMART" id="SM00444">
    <property type="entry name" value="GYF"/>
    <property type="match status" value="1"/>
</dbReference>
<feature type="compositionally biased region" description="Acidic residues" evidence="1">
    <location>
        <begin position="262"/>
        <end position="276"/>
    </location>
</feature>
<reference evidence="3 4" key="1">
    <citation type="submission" date="2024-06" db="EMBL/GenBank/DDBJ databases">
        <authorList>
            <person name="Kraege A."/>
            <person name="Thomma B."/>
        </authorList>
    </citation>
    <scope>NUCLEOTIDE SEQUENCE [LARGE SCALE GENOMIC DNA]</scope>
</reference>
<gene>
    <name evidence="3" type="primary">g5788</name>
    <name evidence="3" type="ORF">VP750_LOCUS4956</name>
</gene>
<feature type="compositionally biased region" description="Basic and acidic residues" evidence="1">
    <location>
        <begin position="550"/>
        <end position="567"/>
    </location>
</feature>
<feature type="compositionally biased region" description="Polar residues" evidence="1">
    <location>
        <begin position="405"/>
        <end position="419"/>
    </location>
</feature>
<feature type="compositionally biased region" description="Basic and acidic residues" evidence="1">
    <location>
        <begin position="989"/>
        <end position="998"/>
    </location>
</feature>
<evidence type="ECO:0000259" key="2">
    <source>
        <dbReference type="PROSITE" id="PS50829"/>
    </source>
</evidence>
<feature type="region of interest" description="Disordered" evidence="1">
    <location>
        <begin position="332"/>
        <end position="366"/>
    </location>
</feature>
<feature type="compositionally biased region" description="Low complexity" evidence="1">
    <location>
        <begin position="1093"/>
        <end position="1106"/>
    </location>
</feature>
<feature type="region of interest" description="Disordered" evidence="1">
    <location>
        <begin position="61"/>
        <end position="102"/>
    </location>
</feature>
<feature type="compositionally biased region" description="Low complexity" evidence="1">
    <location>
        <begin position="700"/>
        <end position="726"/>
    </location>
</feature>
<feature type="compositionally biased region" description="Low complexity" evidence="1">
    <location>
        <begin position="742"/>
        <end position="762"/>
    </location>
</feature>
<dbReference type="InterPro" id="IPR035445">
    <property type="entry name" value="GYF-like_dom_sf"/>
</dbReference>
<feature type="compositionally biased region" description="Basic and acidic residues" evidence="1">
    <location>
        <begin position="924"/>
        <end position="940"/>
    </location>
</feature>
<evidence type="ECO:0000313" key="4">
    <source>
        <dbReference type="Proteomes" id="UP001497392"/>
    </source>
</evidence>
<feature type="compositionally biased region" description="Low complexity" evidence="1">
    <location>
        <begin position="1225"/>
        <end position="1236"/>
    </location>
</feature>
<dbReference type="Gene3D" id="3.30.1490.40">
    <property type="match status" value="1"/>
</dbReference>